<dbReference type="Proteomes" id="UP000712600">
    <property type="component" value="Unassembled WGS sequence"/>
</dbReference>
<dbReference type="EMBL" id="QGKX02001290">
    <property type="protein sequence ID" value="KAF3539341.1"/>
    <property type="molecule type" value="Genomic_DNA"/>
</dbReference>
<dbReference type="AlphaFoldDB" id="A0A8S9QEZ1"/>
<organism evidence="1 2">
    <name type="scientific">Brassica cretica</name>
    <name type="common">Mustard</name>
    <dbReference type="NCBI Taxonomy" id="69181"/>
    <lineage>
        <taxon>Eukaryota</taxon>
        <taxon>Viridiplantae</taxon>
        <taxon>Streptophyta</taxon>
        <taxon>Embryophyta</taxon>
        <taxon>Tracheophyta</taxon>
        <taxon>Spermatophyta</taxon>
        <taxon>Magnoliopsida</taxon>
        <taxon>eudicotyledons</taxon>
        <taxon>Gunneridae</taxon>
        <taxon>Pentapetalae</taxon>
        <taxon>rosids</taxon>
        <taxon>malvids</taxon>
        <taxon>Brassicales</taxon>
        <taxon>Brassicaceae</taxon>
        <taxon>Brassiceae</taxon>
        <taxon>Brassica</taxon>
    </lineage>
</organism>
<sequence>MLGYSLECDCGDWVFSVIPQEGNLCCSHRMKLENCLGESDTGNLSIPKNLSENAEIMVRDESSLAWHLQG</sequence>
<evidence type="ECO:0000313" key="1">
    <source>
        <dbReference type="EMBL" id="KAF3539341.1"/>
    </source>
</evidence>
<accession>A0A8S9QEZ1</accession>
<protein>
    <submittedName>
        <fullName evidence="1">Uncharacterized protein</fullName>
    </submittedName>
</protein>
<proteinExistence type="predicted"/>
<evidence type="ECO:0000313" key="2">
    <source>
        <dbReference type="Proteomes" id="UP000712600"/>
    </source>
</evidence>
<comment type="caution">
    <text evidence="1">The sequence shown here is derived from an EMBL/GenBank/DDBJ whole genome shotgun (WGS) entry which is preliminary data.</text>
</comment>
<name>A0A8S9QEZ1_BRACR</name>
<reference evidence="1" key="1">
    <citation type="submission" date="2019-12" db="EMBL/GenBank/DDBJ databases">
        <title>Genome sequencing and annotation of Brassica cretica.</title>
        <authorList>
            <person name="Studholme D.J."/>
            <person name="Sarris P."/>
        </authorList>
    </citation>
    <scope>NUCLEOTIDE SEQUENCE</scope>
    <source>
        <strain evidence="1">PFS-109/04</strain>
        <tissue evidence="1">Leaf</tissue>
    </source>
</reference>
<gene>
    <name evidence="1" type="ORF">F2Q69_00023807</name>
</gene>